<dbReference type="GO" id="GO:0016020">
    <property type="term" value="C:membrane"/>
    <property type="evidence" value="ECO:0007669"/>
    <property type="project" value="UniProtKB-SubCell"/>
</dbReference>
<evidence type="ECO:0000256" key="10">
    <source>
        <dbReference type="ARBA" id="ARBA00038150"/>
    </source>
</evidence>
<dbReference type="Pfam" id="PF02485">
    <property type="entry name" value="Branch"/>
    <property type="match status" value="1"/>
</dbReference>
<comment type="subcellular location">
    <subcellularLocation>
        <location evidence="1">Membrane</location>
        <topology evidence="1">Single-pass type II membrane protein</topology>
    </subcellularLocation>
</comment>
<proteinExistence type="inferred from homology"/>
<dbReference type="PANTHER" id="PTHR19297">
    <property type="entry name" value="GLYCOSYLTRANSFERASE 14 FAMILY MEMBER"/>
    <property type="match status" value="1"/>
</dbReference>
<evidence type="ECO:0000256" key="7">
    <source>
        <dbReference type="ARBA" id="ARBA00022989"/>
    </source>
</evidence>
<evidence type="ECO:0000256" key="2">
    <source>
        <dbReference type="ARBA" id="ARBA00004922"/>
    </source>
</evidence>
<keyword evidence="5" id="KW-0812">Transmembrane</keyword>
<dbReference type="GO" id="GO:0008375">
    <property type="term" value="F:acetylglucosaminyltransferase activity"/>
    <property type="evidence" value="ECO:0007669"/>
    <property type="project" value="TreeGrafter"/>
</dbReference>
<name>A0A5K3G009_MESCO</name>
<dbReference type="PANTHER" id="PTHR19297:SF191">
    <property type="entry name" value="PROTEIN XYLOSYLTRANSFERASE"/>
    <property type="match status" value="1"/>
</dbReference>
<reference evidence="11" key="1">
    <citation type="submission" date="2019-11" db="UniProtKB">
        <authorList>
            <consortium name="WormBaseParasite"/>
        </authorList>
    </citation>
    <scope>IDENTIFICATION</scope>
</reference>
<sequence>MVSDADADMDIPFTLVVDKDISQVARLLQMIYRNNYYYCIHVDMRSSSSFIDALKGIANCFGANVELVPHDERVAVNWGDETGLVPQNITLRGSIWSIRLDNVELVVALKAMGFSET</sequence>
<keyword evidence="6" id="KW-0735">Signal-anchor</keyword>
<keyword evidence="9" id="KW-0325">Glycoprotein</keyword>
<organism evidence="11">
    <name type="scientific">Mesocestoides corti</name>
    <name type="common">Flatworm</name>
    <dbReference type="NCBI Taxonomy" id="53468"/>
    <lineage>
        <taxon>Eukaryota</taxon>
        <taxon>Metazoa</taxon>
        <taxon>Spiralia</taxon>
        <taxon>Lophotrochozoa</taxon>
        <taxon>Platyhelminthes</taxon>
        <taxon>Cestoda</taxon>
        <taxon>Eucestoda</taxon>
        <taxon>Cyclophyllidea</taxon>
        <taxon>Mesocestoididae</taxon>
        <taxon>Mesocestoides</taxon>
    </lineage>
</organism>
<dbReference type="AlphaFoldDB" id="A0A5K3G009"/>
<evidence type="ECO:0000256" key="3">
    <source>
        <dbReference type="ARBA" id="ARBA00022676"/>
    </source>
</evidence>
<keyword evidence="4" id="KW-0808">Transferase</keyword>
<accession>A0A5K3G009</accession>
<evidence type="ECO:0000256" key="8">
    <source>
        <dbReference type="ARBA" id="ARBA00023136"/>
    </source>
</evidence>
<dbReference type="InterPro" id="IPR003406">
    <property type="entry name" value="Glyco_trans_14"/>
</dbReference>
<keyword evidence="7" id="KW-1133">Transmembrane helix</keyword>
<evidence type="ECO:0000313" key="11">
    <source>
        <dbReference type="WBParaSite" id="MCU_013919-RA"/>
    </source>
</evidence>
<keyword evidence="3" id="KW-0328">Glycosyltransferase</keyword>
<evidence type="ECO:0000256" key="9">
    <source>
        <dbReference type="ARBA" id="ARBA00023180"/>
    </source>
</evidence>
<dbReference type="WBParaSite" id="MCU_013919-RA">
    <property type="protein sequence ID" value="MCU_013919-RA"/>
    <property type="gene ID" value="MCU_013919"/>
</dbReference>
<protein>
    <submittedName>
        <fullName evidence="11">Protein xylosyltransferase</fullName>
    </submittedName>
</protein>
<evidence type="ECO:0000256" key="1">
    <source>
        <dbReference type="ARBA" id="ARBA00004606"/>
    </source>
</evidence>
<evidence type="ECO:0000256" key="5">
    <source>
        <dbReference type="ARBA" id="ARBA00022692"/>
    </source>
</evidence>
<comment type="pathway">
    <text evidence="2">Protein modification; protein glycosylation.</text>
</comment>
<evidence type="ECO:0000256" key="6">
    <source>
        <dbReference type="ARBA" id="ARBA00022968"/>
    </source>
</evidence>
<comment type="similarity">
    <text evidence="10">Belongs to the glycosyltransferase 14 family.</text>
</comment>
<keyword evidence="8" id="KW-0472">Membrane</keyword>
<evidence type="ECO:0000256" key="4">
    <source>
        <dbReference type="ARBA" id="ARBA00022679"/>
    </source>
</evidence>